<gene>
    <name evidence="3" type="ORF">RJ639_038895</name>
</gene>
<evidence type="ECO:0000256" key="2">
    <source>
        <dbReference type="SAM" id="Phobius"/>
    </source>
</evidence>
<dbReference type="EMBL" id="JAVXUP010000341">
    <property type="protein sequence ID" value="KAK3030367.1"/>
    <property type="molecule type" value="Genomic_DNA"/>
</dbReference>
<feature type="compositionally biased region" description="Basic and acidic residues" evidence="1">
    <location>
        <begin position="92"/>
        <end position="101"/>
    </location>
</feature>
<organism evidence="3 4">
    <name type="scientific">Escallonia herrerae</name>
    <dbReference type="NCBI Taxonomy" id="1293975"/>
    <lineage>
        <taxon>Eukaryota</taxon>
        <taxon>Viridiplantae</taxon>
        <taxon>Streptophyta</taxon>
        <taxon>Embryophyta</taxon>
        <taxon>Tracheophyta</taxon>
        <taxon>Spermatophyta</taxon>
        <taxon>Magnoliopsida</taxon>
        <taxon>eudicotyledons</taxon>
        <taxon>Gunneridae</taxon>
        <taxon>Pentapetalae</taxon>
        <taxon>asterids</taxon>
        <taxon>campanulids</taxon>
        <taxon>Escalloniales</taxon>
        <taxon>Escalloniaceae</taxon>
        <taxon>Escallonia</taxon>
    </lineage>
</organism>
<feature type="compositionally biased region" description="Low complexity" evidence="1">
    <location>
        <begin position="64"/>
        <end position="78"/>
    </location>
</feature>
<accession>A0AA88WNA1</accession>
<reference evidence="3" key="1">
    <citation type="submission" date="2022-12" db="EMBL/GenBank/DDBJ databases">
        <title>Draft genome assemblies for two species of Escallonia (Escalloniales).</title>
        <authorList>
            <person name="Chanderbali A."/>
            <person name="Dervinis C."/>
            <person name="Anghel I."/>
            <person name="Soltis D."/>
            <person name="Soltis P."/>
            <person name="Zapata F."/>
        </authorList>
    </citation>
    <scope>NUCLEOTIDE SEQUENCE</scope>
    <source>
        <strain evidence="3">UCBG64.0493</strain>
        <tissue evidence="3">Leaf</tissue>
    </source>
</reference>
<sequence length="365" mass="40949">MPTFTTIALENLLEPRTGDSIQKSDRQAKAEERRKGNGPPPPHRRHVYNITPALYTTPEPTPVVPDYSSDSHSPSPYVFNRKGRGGGRPAKPKVDGVEASKGDGVGKMGEERLVEEDVLGRGNEDRDEVEDEGFFDSRLDSLSVASSSELNDSMRHVENVSLVSNQGEYYDADEDFFSDGSVSNARSCARSVESELRSTRLSLLEEIERRKTSEDTLALMYSQWQRVCNLLSQARLPFPSPPILDISSIEQFSQEVVVTRFVDEALGRGLAQAEAELAAEVIIVSKDLEISRLRDRLQYYEAVNREMVQRNQEVKEIARKERQRTKGRQRWLWGCIGLSITIGASVIAYSCLPQTSRDQEAPPRT</sequence>
<feature type="transmembrane region" description="Helical" evidence="2">
    <location>
        <begin position="331"/>
        <end position="352"/>
    </location>
</feature>
<keyword evidence="4" id="KW-1185">Reference proteome</keyword>
<name>A0AA88WNA1_9ASTE</name>
<keyword evidence="2" id="KW-0472">Membrane</keyword>
<evidence type="ECO:0000313" key="4">
    <source>
        <dbReference type="Proteomes" id="UP001188597"/>
    </source>
</evidence>
<evidence type="ECO:0000313" key="3">
    <source>
        <dbReference type="EMBL" id="KAK3030367.1"/>
    </source>
</evidence>
<dbReference type="Proteomes" id="UP001188597">
    <property type="component" value="Unassembled WGS sequence"/>
</dbReference>
<feature type="region of interest" description="Disordered" evidence="1">
    <location>
        <begin position="1"/>
        <end position="105"/>
    </location>
</feature>
<comment type="caution">
    <text evidence="3">The sequence shown here is derived from an EMBL/GenBank/DDBJ whole genome shotgun (WGS) entry which is preliminary data.</text>
</comment>
<dbReference type="AlphaFoldDB" id="A0AA88WNA1"/>
<feature type="compositionally biased region" description="Basic and acidic residues" evidence="1">
    <location>
        <begin position="22"/>
        <end position="35"/>
    </location>
</feature>
<dbReference type="PANTHER" id="PTHR35490:SF3">
    <property type="entry name" value="(WILD MALAYSIAN BANANA) HYPOTHETICAL PROTEIN"/>
    <property type="match status" value="1"/>
</dbReference>
<protein>
    <submittedName>
        <fullName evidence="3">Uncharacterized protein</fullName>
    </submittedName>
</protein>
<dbReference type="PANTHER" id="PTHR35490">
    <property type="entry name" value="BACTERIOPHAGE N4 ADSORPTION B PROTEIN"/>
    <property type="match status" value="1"/>
</dbReference>
<keyword evidence="2" id="KW-1133">Transmembrane helix</keyword>
<keyword evidence="2" id="KW-0812">Transmembrane</keyword>
<evidence type="ECO:0000256" key="1">
    <source>
        <dbReference type="SAM" id="MobiDB-lite"/>
    </source>
</evidence>
<proteinExistence type="predicted"/>